<accession>A0AAV2C8G3</accession>
<dbReference type="EMBL" id="OZ034813">
    <property type="protein sequence ID" value="CAL1352489.1"/>
    <property type="molecule type" value="Genomic_DNA"/>
</dbReference>
<name>A0AAV2C8G3_9ROSI</name>
<dbReference type="Proteomes" id="UP001497516">
    <property type="component" value="Chromosome 1"/>
</dbReference>
<reference evidence="1 2" key="1">
    <citation type="submission" date="2024-04" db="EMBL/GenBank/DDBJ databases">
        <authorList>
            <person name="Fracassetti M."/>
        </authorList>
    </citation>
    <scope>NUCLEOTIDE SEQUENCE [LARGE SCALE GENOMIC DNA]</scope>
</reference>
<proteinExistence type="predicted"/>
<protein>
    <submittedName>
        <fullName evidence="1">Uncharacterized protein</fullName>
    </submittedName>
</protein>
<organism evidence="1 2">
    <name type="scientific">Linum trigynum</name>
    <dbReference type="NCBI Taxonomy" id="586398"/>
    <lineage>
        <taxon>Eukaryota</taxon>
        <taxon>Viridiplantae</taxon>
        <taxon>Streptophyta</taxon>
        <taxon>Embryophyta</taxon>
        <taxon>Tracheophyta</taxon>
        <taxon>Spermatophyta</taxon>
        <taxon>Magnoliopsida</taxon>
        <taxon>eudicotyledons</taxon>
        <taxon>Gunneridae</taxon>
        <taxon>Pentapetalae</taxon>
        <taxon>rosids</taxon>
        <taxon>fabids</taxon>
        <taxon>Malpighiales</taxon>
        <taxon>Linaceae</taxon>
        <taxon>Linum</taxon>
    </lineage>
</organism>
<gene>
    <name evidence="1" type="ORF">LTRI10_LOCUS455</name>
</gene>
<sequence>MKAATEEENLQNKAMHIYLFGKCERFEPGNVYESRLGGPNPGKSQSMCCYARWHLSSFGKGISRFSALCKKRLRSLAVQWSIRC</sequence>
<dbReference type="AlphaFoldDB" id="A0AAV2C8G3"/>
<evidence type="ECO:0000313" key="2">
    <source>
        <dbReference type="Proteomes" id="UP001497516"/>
    </source>
</evidence>
<evidence type="ECO:0000313" key="1">
    <source>
        <dbReference type="EMBL" id="CAL1352489.1"/>
    </source>
</evidence>
<keyword evidence="2" id="KW-1185">Reference proteome</keyword>